<keyword evidence="2" id="KW-0479">Metal-binding</keyword>
<organism evidence="8 9">
    <name type="scientific">Candidatus Alistipes intestinigallinarum</name>
    <dbReference type="NCBI Taxonomy" id="2838440"/>
    <lineage>
        <taxon>Bacteria</taxon>
        <taxon>Pseudomonadati</taxon>
        <taxon>Bacteroidota</taxon>
        <taxon>Bacteroidia</taxon>
        <taxon>Bacteroidales</taxon>
        <taxon>Rikenellaceae</taxon>
        <taxon>Alistipes</taxon>
    </lineage>
</organism>
<gene>
    <name evidence="8" type="ORF">H9828_03330</name>
</gene>
<sequence length="256" mass="29868">MKSKIWKYTLLFLSLVGLAFPAAAWDRTRHDAIASIAEQHLTRRAKRNIARYLEHSIVYYASYMDKHRNAPGFRNIEHVSYVDGQMQLVDTLRDGKVNCVVALMQACDRLRNYREMDDSLVRLNLMYVIHIAGDMHCPSHVKYPGCKSGRAVLNGKKMSYHAVWDWGVLDRAHGWSYSEYREQLDTHTKRERRAIAAGTPREWVHETAVDCRVIYDWQRPDEVYDNTFVQDTYLLAERQLVRAAYRLAALLNELFG</sequence>
<dbReference type="GO" id="GO:0004519">
    <property type="term" value="F:endonuclease activity"/>
    <property type="evidence" value="ECO:0007669"/>
    <property type="project" value="UniProtKB-KW"/>
</dbReference>
<evidence type="ECO:0000256" key="3">
    <source>
        <dbReference type="ARBA" id="ARBA00022759"/>
    </source>
</evidence>
<evidence type="ECO:0000313" key="8">
    <source>
        <dbReference type="EMBL" id="HIY68432.1"/>
    </source>
</evidence>
<accession>A0A9D2CBJ4</accession>
<dbReference type="InterPro" id="IPR003154">
    <property type="entry name" value="S1/P1nuclease"/>
</dbReference>
<feature type="chain" id="PRO_5038614459" evidence="7">
    <location>
        <begin position="25"/>
        <end position="256"/>
    </location>
</feature>
<evidence type="ECO:0000256" key="6">
    <source>
        <dbReference type="ARBA" id="ARBA00023180"/>
    </source>
</evidence>
<dbReference type="InterPro" id="IPR008947">
    <property type="entry name" value="PLipase_C/P1_nuclease_dom_sf"/>
</dbReference>
<dbReference type="AlphaFoldDB" id="A0A9D2CBJ4"/>
<dbReference type="GO" id="GO:0016788">
    <property type="term" value="F:hydrolase activity, acting on ester bonds"/>
    <property type="evidence" value="ECO:0007669"/>
    <property type="project" value="InterPro"/>
</dbReference>
<dbReference type="Gene3D" id="1.10.575.10">
    <property type="entry name" value="P1 Nuclease"/>
    <property type="match status" value="1"/>
</dbReference>
<feature type="signal peptide" evidence="7">
    <location>
        <begin position="1"/>
        <end position="24"/>
    </location>
</feature>
<reference evidence="8" key="1">
    <citation type="journal article" date="2021" name="PeerJ">
        <title>Extensive microbial diversity within the chicken gut microbiome revealed by metagenomics and culture.</title>
        <authorList>
            <person name="Gilroy R."/>
            <person name="Ravi A."/>
            <person name="Getino M."/>
            <person name="Pursley I."/>
            <person name="Horton D.L."/>
            <person name="Alikhan N.F."/>
            <person name="Baker D."/>
            <person name="Gharbi K."/>
            <person name="Hall N."/>
            <person name="Watson M."/>
            <person name="Adriaenssens E.M."/>
            <person name="Foster-Nyarko E."/>
            <person name="Jarju S."/>
            <person name="Secka A."/>
            <person name="Antonio M."/>
            <person name="Oren A."/>
            <person name="Chaudhuri R.R."/>
            <person name="La Ragione R."/>
            <person name="Hildebrand F."/>
            <person name="Pallen M.J."/>
        </authorList>
    </citation>
    <scope>NUCLEOTIDE SEQUENCE</scope>
    <source>
        <strain evidence="8">5134</strain>
    </source>
</reference>
<dbReference type="SUPFAM" id="SSF48537">
    <property type="entry name" value="Phospholipase C/P1 nuclease"/>
    <property type="match status" value="1"/>
</dbReference>
<dbReference type="CDD" id="cd11010">
    <property type="entry name" value="S1-P1_nuclease"/>
    <property type="match status" value="1"/>
</dbReference>
<keyword evidence="3" id="KW-0255">Endonuclease</keyword>
<proteinExistence type="predicted"/>
<dbReference type="PANTHER" id="PTHR33146">
    <property type="entry name" value="ENDONUCLEASE 4"/>
    <property type="match status" value="1"/>
</dbReference>
<evidence type="ECO:0000313" key="9">
    <source>
        <dbReference type="Proteomes" id="UP000886844"/>
    </source>
</evidence>
<evidence type="ECO:0000256" key="5">
    <source>
        <dbReference type="ARBA" id="ARBA00023157"/>
    </source>
</evidence>
<keyword evidence="7" id="KW-0732">Signal</keyword>
<keyword evidence="5" id="KW-1015">Disulfide bond</keyword>
<protein>
    <submittedName>
        <fullName evidence="8">S1/P1 nuclease</fullName>
    </submittedName>
</protein>
<dbReference type="Proteomes" id="UP000886844">
    <property type="component" value="Unassembled WGS sequence"/>
</dbReference>
<reference evidence="8" key="2">
    <citation type="submission" date="2021-04" db="EMBL/GenBank/DDBJ databases">
        <authorList>
            <person name="Gilroy R."/>
        </authorList>
    </citation>
    <scope>NUCLEOTIDE SEQUENCE</scope>
    <source>
        <strain evidence="8">5134</strain>
    </source>
</reference>
<keyword evidence="6" id="KW-0325">Glycoprotein</keyword>
<evidence type="ECO:0000256" key="2">
    <source>
        <dbReference type="ARBA" id="ARBA00022723"/>
    </source>
</evidence>
<dbReference type="PANTHER" id="PTHR33146:SF26">
    <property type="entry name" value="ENDONUCLEASE 4"/>
    <property type="match status" value="1"/>
</dbReference>
<keyword evidence="1" id="KW-0540">Nuclease</keyword>
<dbReference type="GO" id="GO:0006308">
    <property type="term" value="P:DNA catabolic process"/>
    <property type="evidence" value="ECO:0007669"/>
    <property type="project" value="InterPro"/>
</dbReference>
<name>A0A9D2CBJ4_9BACT</name>
<dbReference type="Pfam" id="PF02265">
    <property type="entry name" value="S1-P1_nuclease"/>
    <property type="match status" value="1"/>
</dbReference>
<evidence type="ECO:0000256" key="4">
    <source>
        <dbReference type="ARBA" id="ARBA00022801"/>
    </source>
</evidence>
<dbReference type="GO" id="GO:0046872">
    <property type="term" value="F:metal ion binding"/>
    <property type="evidence" value="ECO:0007669"/>
    <property type="project" value="UniProtKB-KW"/>
</dbReference>
<comment type="caution">
    <text evidence="8">The sequence shown here is derived from an EMBL/GenBank/DDBJ whole genome shotgun (WGS) entry which is preliminary data.</text>
</comment>
<evidence type="ECO:0000256" key="7">
    <source>
        <dbReference type="SAM" id="SignalP"/>
    </source>
</evidence>
<keyword evidence="4" id="KW-0378">Hydrolase</keyword>
<dbReference type="GO" id="GO:0003676">
    <property type="term" value="F:nucleic acid binding"/>
    <property type="evidence" value="ECO:0007669"/>
    <property type="project" value="InterPro"/>
</dbReference>
<evidence type="ECO:0000256" key="1">
    <source>
        <dbReference type="ARBA" id="ARBA00022722"/>
    </source>
</evidence>
<dbReference type="EMBL" id="DXDA01000027">
    <property type="protein sequence ID" value="HIY68432.1"/>
    <property type="molecule type" value="Genomic_DNA"/>
</dbReference>